<dbReference type="InterPro" id="IPR032436">
    <property type="entry name" value="URB1_C"/>
</dbReference>
<gene>
    <name evidence="3" type="ORF">K2173_002240</name>
</gene>
<feature type="domain" description="URB1 C-terminal" evidence="2">
    <location>
        <begin position="2008"/>
        <end position="2198"/>
    </location>
</feature>
<comment type="caution">
    <text evidence="3">The sequence shown here is derived from an EMBL/GenBank/DDBJ whole genome shotgun (WGS) entry which is preliminary data.</text>
</comment>
<dbReference type="Proteomes" id="UP001159364">
    <property type="component" value="Linkage Group LG05"/>
</dbReference>
<dbReference type="PANTHER" id="PTHR13500:SF0">
    <property type="entry name" value="NUCLEOLAR PRE-RIBOSOMAL-ASSOCIATED PROTEIN 1"/>
    <property type="match status" value="1"/>
</dbReference>
<proteinExistence type="predicted"/>
<dbReference type="GO" id="GO:0000466">
    <property type="term" value="P:maturation of 5.8S rRNA from tricistronic rRNA transcript (SSU-rRNA, 5.8S rRNA, LSU-rRNA)"/>
    <property type="evidence" value="ECO:0007669"/>
    <property type="project" value="TreeGrafter"/>
</dbReference>
<evidence type="ECO:0008006" key="5">
    <source>
        <dbReference type="Google" id="ProtNLM"/>
    </source>
</evidence>
<dbReference type="Pfam" id="PF11707">
    <property type="entry name" value="Npa1"/>
    <property type="match status" value="1"/>
</dbReference>
<evidence type="ECO:0000313" key="4">
    <source>
        <dbReference type="Proteomes" id="UP001159364"/>
    </source>
</evidence>
<evidence type="ECO:0000313" key="3">
    <source>
        <dbReference type="EMBL" id="KAJ8763357.1"/>
    </source>
</evidence>
<accession>A0AAV8T958</accession>
<dbReference type="EMBL" id="JAIWQS010000005">
    <property type="protein sequence ID" value="KAJ8763357.1"/>
    <property type="molecule type" value="Genomic_DNA"/>
</dbReference>
<feature type="domain" description="URB1 N-terminal" evidence="1">
    <location>
        <begin position="93"/>
        <end position="384"/>
    </location>
</feature>
<dbReference type="PANTHER" id="PTHR13500">
    <property type="entry name" value="NUCLEOLAR PRERIBOSOMAL-ASSOCIATED PROTEIN 1"/>
    <property type="match status" value="1"/>
</dbReference>
<dbReference type="InterPro" id="IPR021714">
    <property type="entry name" value="URB1_N"/>
</dbReference>
<dbReference type="Pfam" id="PF16201">
    <property type="entry name" value="NopRA1"/>
    <property type="match status" value="1"/>
</dbReference>
<protein>
    <recommendedName>
        <fullName evidence="5">Nucleolar pre-ribosomal-associated protein 1</fullName>
    </recommendedName>
</protein>
<reference evidence="3 4" key="1">
    <citation type="submission" date="2021-09" db="EMBL/GenBank/DDBJ databases">
        <title>Genomic insights and catalytic innovation underlie evolution of tropane alkaloids biosynthesis.</title>
        <authorList>
            <person name="Wang Y.-J."/>
            <person name="Tian T."/>
            <person name="Huang J.-P."/>
            <person name="Huang S.-X."/>
        </authorList>
    </citation>
    <scope>NUCLEOTIDE SEQUENCE [LARGE SCALE GENOMIC DNA]</scope>
    <source>
        <strain evidence="3">KIB-2018</strain>
        <tissue evidence="3">Leaf</tissue>
    </source>
</reference>
<keyword evidence="4" id="KW-1185">Reference proteome</keyword>
<name>A0AAV8T958_9ROSI</name>
<sequence>MRQISNDPAVLEDDDEGEKVASFGFETTYEAKLREILHKINSVEIKLCSDATKEFIKLLRGNAGRALLYQYVQMSSNFSELMGPWKLRIGKPGMSYIQSLVSAILSHSDGKYQPDDKKRIAVSRVLDKFARMLVAEKLEDICKELSSKEGKRQNAALLLMTSIVRRGSGLASEVAKTFNFKLQGFSKLAEHKRRQNEKERKHSTRKAFVGFAMSFLEVGKPGLLKWILQQKEIYSGVLRGLGSDDEETVIYVLSTLKEKVLTPESLVPPGLRSVLFGSVTLEQLVGISAWENGGPAADLAHSVLKVVCTDPCNGLMPDLKRHSNPLKGNAKRLLVLMKKLKATEIAYHRDLLSAIIVGRPSFGSAYMEEFPYNLEDYASPNWFATISLAAYLVSSVGVGLRINFLSSETHESPSVDDIEVQNVINCISPCPFGRSVINRGLLHSHFLVKNGMLRLLLEMLNLFASFLRAIDLSCSREQRKEKWRYLKQEIQNEIRTRLPDPQVLLNLLSSLSSDNRTYYPCLKRMADKENLNDCHSNKSKRLKSSFVNGSTDIVVGGMCSELDSVWPGDTEKIVDTNMTDETDVDKDFTNSLSDIWDSDLTSVPVSTLMDAEMFFHSKLLDALKIYLLTMPFVLEGSFDFFINLLNNPLAFPIYLQDSLLSLLVEYIKWSPSSGQAIRIPPSMYKHLQPFIKLLIFSSIDDIKVKAYDLARAAMLSTGAFDRNFHEIGAWLLYLPGYDVKSSLEAQETEVLLNFSPVAISFLCDAVSTVGNNLFKYWNILRNHVYNLEDFKDVSPEFSPLIICVLQKCLRLLKSESGTFTLPEKSMISLYVSNTLTYLLQIQKDAGLLAALVRLILFEELKQQISRANGSIGLLCEWKPLQNLLLFAERILDQKTWSFVLVEQQATTVGSSFKLMLGEVKRNIVCDYDGERTGITKAFCSALICATSEEVLENFPLVMEIYLQLRVPISLSSIVSYDQNFLAGVLRLWPKVFFSGLEMAVSMYNPQGKNVDILAKDEDPNTQFGESAAAAAAAFGVFLRQVPFHALFPGIVGTYIPTSSDGSKIRDLLVAKLSECKSDILIAYLHLILFWFHQIRSNYESKQLAEPSQLAEICYIFVKVLLAQLLAAKPDSEPPMSTNFHPSAGSILPVVETIFCHPTVTASLAFPLSCDKVFKQENFWDSLKKIIVVARQRVHRIDHLLLNMLKVSFDHLLSSSNETLSILEVKNNANKQFLTAINSFTEKLILILKEKINLCFRTDDLSPLLPSFNALHTLIQFVSPFDLLQLVHWIFGKVDLNELTDRESCWLPLLSVGFCIAGDAFKNLCTFLQQSVTKKVPFYWTMEEQSFDFDVVEEIYLFVCKLAVKFELDSAYSCLLDAINAVYILKVMQQGMLHPLSLVLSRVITGTPLEILSYCMSRTSMTKAKLLFLLVESSPLHLSVFGKIYLNCLNKDSQLKSKVIEEHCALTLSPEDSMMLLPAALSYMNSIFTSWEKEQYLHFEVIPSFYSKLILNSFHHWESFGSKFVLQEVGDRFFPSSVEELTVLVNNSLLGKAVRMLQYHFVFNGHKKVKQRLKLFNSHFERFLVQDNLLDCDSEMENYSVNQSVELINRVIAKISFCQLLLFPETDQVLSVPKETDGKLEFSFEELSDEEIQCRLHLINVLVGTWQSVVKKFLYTLEDRRSEKNCSCLQLYRYFELFILRTILELVTKIRDGLTESHSISFLEQLIRSSLLYRFDDPETLKILRTIVASLSDGKFPFSLYLHLLIAHSQFASSIRAIAKPFTSQTGAFVRPMSSILRSLAICRPGNNLQMCELDLKLLEIVKLLRLLLHLTFNQSGSSSGRDIDINLKELYLLLLSSYGGTLTEIDLELYHVMLEIESIDTSISEVLADLDYLWGTAAWKIRQEWALDRDTSDIMTDTEAVEERRRIQFRDNFPIDPKVCVRTMLNFPYDRTVNGDLPFLNGPQHHEFGECCERHGHLYDPVFILRFAIHTLPKNYVEAVEYAALGVLALAFINISSLDVGMRKLGYEFLSRYKDAIEKGPKKKDIMRLSLLLTYVQNGIEEPWQRIPSVMTIFAAESSFILLDPSHDHYATLNKHLLHSYRMSLKGIPLFHIILKSNSINFKTETLWMLRLACAGLNLDDDARIYIRNSAVETLLSFYFSFLSDNESKELILETVQKSVKLHKMARYLVEKCGLFQWLASVISMSSKMLNGSENIFYSQHLAVAIKVVADAVSSRNINEWLQSYALEQLMGLVSHLFRLLFDGLKLSNEDVGLADVLLQIIMSTLKISQKRKIYQSHYTVSIAGLFKIYQACDVPNAASSYFSAESGLKTILMSTPPVDILCENEEKLSNFLMWSVSTALVSDSRLESRFDSLFLQESAAEESLKSKLLRWLVASVILGMLSSNVGSVNVKISKGSNSRHLDFLLENLEVGRESSESRSHGEGILACTILYIQQLLGMDHPVVPSAVSALCLLLFSDASKYPDFKPCYRNLMVSLSSKVGYPPEANPGWRWSFYQPWKDLSSNFIDSEKLDQRHACETLLVIIANILGSKPLDSQLLTPQDIEKSGIFEWERSIIESGS</sequence>
<organism evidence="3 4">
    <name type="scientific">Erythroxylum novogranatense</name>
    <dbReference type="NCBI Taxonomy" id="1862640"/>
    <lineage>
        <taxon>Eukaryota</taxon>
        <taxon>Viridiplantae</taxon>
        <taxon>Streptophyta</taxon>
        <taxon>Embryophyta</taxon>
        <taxon>Tracheophyta</taxon>
        <taxon>Spermatophyta</taxon>
        <taxon>Magnoliopsida</taxon>
        <taxon>eudicotyledons</taxon>
        <taxon>Gunneridae</taxon>
        <taxon>Pentapetalae</taxon>
        <taxon>rosids</taxon>
        <taxon>fabids</taxon>
        <taxon>Malpighiales</taxon>
        <taxon>Erythroxylaceae</taxon>
        <taxon>Erythroxylum</taxon>
    </lineage>
</organism>
<evidence type="ECO:0000259" key="2">
    <source>
        <dbReference type="Pfam" id="PF16201"/>
    </source>
</evidence>
<dbReference type="GO" id="GO:0005730">
    <property type="term" value="C:nucleolus"/>
    <property type="evidence" value="ECO:0007669"/>
    <property type="project" value="TreeGrafter"/>
</dbReference>
<evidence type="ECO:0000259" key="1">
    <source>
        <dbReference type="Pfam" id="PF11707"/>
    </source>
</evidence>
<dbReference type="InterPro" id="IPR039844">
    <property type="entry name" value="URB1"/>
</dbReference>
<dbReference type="GO" id="GO:0000463">
    <property type="term" value="P:maturation of LSU-rRNA from tricistronic rRNA transcript (SSU-rRNA, 5.8S rRNA, LSU-rRNA)"/>
    <property type="evidence" value="ECO:0007669"/>
    <property type="project" value="TreeGrafter"/>
</dbReference>